<reference evidence="1" key="2">
    <citation type="journal article" date="2020" name="Nat. Commun.">
        <title>Large-scale genome sequencing of mycorrhizal fungi provides insights into the early evolution of symbiotic traits.</title>
        <authorList>
            <person name="Miyauchi S."/>
            <person name="Kiss E."/>
            <person name="Kuo A."/>
            <person name="Drula E."/>
            <person name="Kohler A."/>
            <person name="Sanchez-Garcia M."/>
            <person name="Morin E."/>
            <person name="Andreopoulos B."/>
            <person name="Barry K.W."/>
            <person name="Bonito G."/>
            <person name="Buee M."/>
            <person name="Carver A."/>
            <person name="Chen C."/>
            <person name="Cichocki N."/>
            <person name="Clum A."/>
            <person name="Culley D."/>
            <person name="Crous P.W."/>
            <person name="Fauchery L."/>
            <person name="Girlanda M."/>
            <person name="Hayes R.D."/>
            <person name="Keri Z."/>
            <person name="LaButti K."/>
            <person name="Lipzen A."/>
            <person name="Lombard V."/>
            <person name="Magnuson J."/>
            <person name="Maillard F."/>
            <person name="Murat C."/>
            <person name="Nolan M."/>
            <person name="Ohm R.A."/>
            <person name="Pangilinan J."/>
            <person name="Pereira M.F."/>
            <person name="Perotto S."/>
            <person name="Peter M."/>
            <person name="Pfister S."/>
            <person name="Riley R."/>
            <person name="Sitrit Y."/>
            <person name="Stielow J.B."/>
            <person name="Szollosi G."/>
            <person name="Zifcakova L."/>
            <person name="Stursova M."/>
            <person name="Spatafora J.W."/>
            <person name="Tedersoo L."/>
            <person name="Vaario L.M."/>
            <person name="Yamada A."/>
            <person name="Yan M."/>
            <person name="Wang P."/>
            <person name="Xu J."/>
            <person name="Bruns T."/>
            <person name="Baldrian P."/>
            <person name="Vilgalys R."/>
            <person name="Dunand C."/>
            <person name="Henrissat B."/>
            <person name="Grigoriev I.V."/>
            <person name="Hibbett D."/>
            <person name="Nagy L.G."/>
            <person name="Martin F.M."/>
        </authorList>
    </citation>
    <scope>NUCLEOTIDE SEQUENCE</scope>
    <source>
        <strain evidence="1">P2</strain>
    </source>
</reference>
<accession>A0ACB6Z0Z6</accession>
<gene>
    <name evidence="1" type="ORF">BDM02DRAFT_3077232</name>
</gene>
<name>A0ACB6Z0Z6_THEGA</name>
<feature type="non-terminal residue" evidence="1">
    <location>
        <position position="1"/>
    </location>
</feature>
<sequence length="88" mass="10237">PTASGEFTDIWRGDTRDSSVAIRAFRMYPAPNLKEAKKILWKRVPTWMRLSHENILPFRGVNMMLVQLALVYDWGQNSDISQYLALRP</sequence>
<reference evidence="1" key="1">
    <citation type="submission" date="2019-10" db="EMBL/GenBank/DDBJ databases">
        <authorList>
            <consortium name="DOE Joint Genome Institute"/>
            <person name="Kuo A."/>
            <person name="Miyauchi S."/>
            <person name="Kiss E."/>
            <person name="Drula E."/>
            <person name="Kohler A."/>
            <person name="Sanchez-Garcia M."/>
            <person name="Andreopoulos B."/>
            <person name="Barry K.W."/>
            <person name="Bonito G."/>
            <person name="Buee M."/>
            <person name="Carver A."/>
            <person name="Chen C."/>
            <person name="Cichocki N."/>
            <person name="Clum A."/>
            <person name="Culley D."/>
            <person name="Crous P.W."/>
            <person name="Fauchery L."/>
            <person name="Girlanda M."/>
            <person name="Hayes R."/>
            <person name="Keri Z."/>
            <person name="Labutti K."/>
            <person name="Lipzen A."/>
            <person name="Lombard V."/>
            <person name="Magnuson J."/>
            <person name="Maillard F."/>
            <person name="Morin E."/>
            <person name="Murat C."/>
            <person name="Nolan M."/>
            <person name="Ohm R."/>
            <person name="Pangilinan J."/>
            <person name="Pereira M."/>
            <person name="Perotto S."/>
            <person name="Peter M."/>
            <person name="Riley R."/>
            <person name="Sitrit Y."/>
            <person name="Stielow B."/>
            <person name="Szollosi G."/>
            <person name="Zifcakova L."/>
            <person name="Stursova M."/>
            <person name="Spatafora J.W."/>
            <person name="Tedersoo L."/>
            <person name="Vaario L.-M."/>
            <person name="Yamada A."/>
            <person name="Yan M."/>
            <person name="Wang P."/>
            <person name="Xu J."/>
            <person name="Bruns T."/>
            <person name="Baldrian P."/>
            <person name="Vilgalys R."/>
            <person name="Henrissat B."/>
            <person name="Grigoriev I.V."/>
            <person name="Hibbett D."/>
            <person name="Nagy L.G."/>
            <person name="Martin F.M."/>
        </authorList>
    </citation>
    <scope>NUCLEOTIDE SEQUENCE</scope>
    <source>
        <strain evidence="1">P2</strain>
    </source>
</reference>
<evidence type="ECO:0000313" key="2">
    <source>
        <dbReference type="Proteomes" id="UP000886501"/>
    </source>
</evidence>
<organism evidence="1 2">
    <name type="scientific">Thelephora ganbajun</name>
    <name type="common">Ganba fungus</name>
    <dbReference type="NCBI Taxonomy" id="370292"/>
    <lineage>
        <taxon>Eukaryota</taxon>
        <taxon>Fungi</taxon>
        <taxon>Dikarya</taxon>
        <taxon>Basidiomycota</taxon>
        <taxon>Agaricomycotina</taxon>
        <taxon>Agaricomycetes</taxon>
        <taxon>Thelephorales</taxon>
        <taxon>Thelephoraceae</taxon>
        <taxon>Thelephora</taxon>
    </lineage>
</organism>
<feature type="non-terminal residue" evidence="1">
    <location>
        <position position="88"/>
    </location>
</feature>
<evidence type="ECO:0000313" key="1">
    <source>
        <dbReference type="EMBL" id="KAF9643159.1"/>
    </source>
</evidence>
<comment type="caution">
    <text evidence="1">The sequence shown here is derived from an EMBL/GenBank/DDBJ whole genome shotgun (WGS) entry which is preliminary data.</text>
</comment>
<dbReference type="Proteomes" id="UP000886501">
    <property type="component" value="Unassembled WGS sequence"/>
</dbReference>
<dbReference type="EMBL" id="MU118272">
    <property type="protein sequence ID" value="KAF9643159.1"/>
    <property type="molecule type" value="Genomic_DNA"/>
</dbReference>
<keyword evidence="2" id="KW-1185">Reference proteome</keyword>
<protein>
    <submittedName>
        <fullName evidence="1">Uncharacterized protein</fullName>
    </submittedName>
</protein>
<proteinExistence type="predicted"/>